<protein>
    <submittedName>
        <fullName evidence="2">Uncharacterized protein</fullName>
    </submittedName>
</protein>
<evidence type="ECO:0000256" key="1">
    <source>
        <dbReference type="SAM" id="MobiDB-lite"/>
    </source>
</evidence>
<dbReference type="EMBL" id="KE721278">
    <property type="protein sequence ID" value="ERF70864.1"/>
    <property type="molecule type" value="Genomic_DNA"/>
</dbReference>
<dbReference type="RefSeq" id="XP_007803483.1">
    <property type="nucleotide sequence ID" value="XM_007805292.1"/>
</dbReference>
<feature type="compositionally biased region" description="Acidic residues" evidence="1">
    <location>
        <begin position="133"/>
        <end position="150"/>
    </location>
</feature>
<dbReference type="AlphaFoldDB" id="U1HP84"/>
<feature type="region of interest" description="Disordered" evidence="1">
    <location>
        <begin position="124"/>
        <end position="173"/>
    </location>
</feature>
<name>U1HP84_ENDPU</name>
<sequence length="173" mass="18725">MTFPSPPGSSPAHSIILAVRIPTGTGGMWFATKEAARSREHAGNTHVGKWLGGEHAINDGRKLAMIVWDAHLQRLSAYVHTHGQTQTLDNKGGLPGPSWKRARFVARFLGDRSKGSVAEERESFLGFHQSNEGNDDDDESDEMKGEDEGDGATVSMKLDGSIVDDGSRSPWAL</sequence>
<dbReference type="Proteomes" id="UP000019373">
    <property type="component" value="Unassembled WGS sequence"/>
</dbReference>
<evidence type="ECO:0000313" key="3">
    <source>
        <dbReference type="Proteomes" id="UP000019373"/>
    </source>
</evidence>
<reference evidence="3" key="1">
    <citation type="journal article" date="2014" name="BMC Genomics">
        <title>Genome characteristics reveal the impact of lichenization on lichen-forming fungus Endocarpon pusillum Hedwig (Verrucariales, Ascomycota).</title>
        <authorList>
            <person name="Wang Y.-Y."/>
            <person name="Liu B."/>
            <person name="Zhang X.-Y."/>
            <person name="Zhou Q.-M."/>
            <person name="Zhang T."/>
            <person name="Li H."/>
            <person name="Yu Y.-F."/>
            <person name="Zhang X.-L."/>
            <person name="Hao X.-Y."/>
            <person name="Wang M."/>
            <person name="Wang L."/>
            <person name="Wei J.-C."/>
        </authorList>
    </citation>
    <scope>NUCLEOTIDE SEQUENCE [LARGE SCALE GENOMIC DNA]</scope>
    <source>
        <strain evidence="3">Z07020 / HMAS-L-300199</strain>
    </source>
</reference>
<keyword evidence="3" id="KW-1185">Reference proteome</keyword>
<accession>U1HP84</accession>
<dbReference type="HOGENOM" id="CLU_1547564_0_0_1"/>
<dbReference type="GeneID" id="19237440"/>
<proteinExistence type="predicted"/>
<organism evidence="2 3">
    <name type="scientific">Endocarpon pusillum (strain Z07020 / HMAS-L-300199)</name>
    <name type="common">Lichen-forming fungus</name>
    <dbReference type="NCBI Taxonomy" id="1263415"/>
    <lineage>
        <taxon>Eukaryota</taxon>
        <taxon>Fungi</taxon>
        <taxon>Dikarya</taxon>
        <taxon>Ascomycota</taxon>
        <taxon>Pezizomycotina</taxon>
        <taxon>Eurotiomycetes</taxon>
        <taxon>Chaetothyriomycetidae</taxon>
        <taxon>Verrucariales</taxon>
        <taxon>Verrucariaceae</taxon>
        <taxon>Endocarpon</taxon>
    </lineage>
</organism>
<evidence type="ECO:0000313" key="2">
    <source>
        <dbReference type="EMBL" id="ERF70864.1"/>
    </source>
</evidence>
<gene>
    <name evidence="2" type="ORF">EPUS_02386</name>
</gene>